<dbReference type="AlphaFoldDB" id="A0AAV9ZSE5"/>
<evidence type="ECO:0000256" key="1">
    <source>
        <dbReference type="SAM" id="MobiDB-lite"/>
    </source>
</evidence>
<feature type="compositionally biased region" description="Acidic residues" evidence="1">
    <location>
        <begin position="133"/>
        <end position="142"/>
    </location>
</feature>
<comment type="caution">
    <text evidence="2">The sequence shown here is derived from an EMBL/GenBank/DDBJ whole genome shotgun (WGS) entry which is preliminary data.</text>
</comment>
<keyword evidence="3" id="KW-1185">Reference proteome</keyword>
<feature type="region of interest" description="Disordered" evidence="1">
    <location>
        <begin position="49"/>
        <end position="161"/>
    </location>
</feature>
<evidence type="ECO:0000313" key="3">
    <source>
        <dbReference type="Proteomes" id="UP001362999"/>
    </source>
</evidence>
<proteinExistence type="predicted"/>
<evidence type="ECO:0000313" key="2">
    <source>
        <dbReference type="EMBL" id="KAK6991823.1"/>
    </source>
</evidence>
<sequence>MPYCPCCGEPNLPRATKTRHLRAAGWKNIKNYVGKHGEQLTSRLLDRFHKRAQSRRDDSDGEDDRPSKIRRRDTTDSPSHPLLEPGEDPQDSGCEMPPVDDSAANIDDINGALRSVSQTTRPRLLSSDSESSSSEDDPDDEAAPPLTTVDIDELDETADPELEEELLRHVELNPYELLEGQLESEESQRSRGVS</sequence>
<dbReference type="EMBL" id="JAWWNJ010000115">
    <property type="protein sequence ID" value="KAK6991823.1"/>
    <property type="molecule type" value="Genomic_DNA"/>
</dbReference>
<feature type="compositionally biased region" description="Basic and acidic residues" evidence="1">
    <location>
        <begin position="54"/>
        <end position="75"/>
    </location>
</feature>
<feature type="compositionally biased region" description="Acidic residues" evidence="1">
    <location>
        <begin position="150"/>
        <end position="161"/>
    </location>
</feature>
<gene>
    <name evidence="2" type="ORF">R3P38DRAFT_2803518</name>
</gene>
<name>A0AAV9ZSE5_9AGAR</name>
<dbReference type="Proteomes" id="UP001362999">
    <property type="component" value="Unassembled WGS sequence"/>
</dbReference>
<reference evidence="2 3" key="1">
    <citation type="journal article" date="2024" name="J Genomics">
        <title>Draft genome sequencing and assembly of Favolaschia claudopus CIRM-BRFM 2984 isolated from oak limbs.</title>
        <authorList>
            <person name="Navarro D."/>
            <person name="Drula E."/>
            <person name="Chaduli D."/>
            <person name="Cazenave R."/>
            <person name="Ahrendt S."/>
            <person name="Wang J."/>
            <person name="Lipzen A."/>
            <person name="Daum C."/>
            <person name="Barry K."/>
            <person name="Grigoriev I.V."/>
            <person name="Favel A."/>
            <person name="Rosso M.N."/>
            <person name="Martin F."/>
        </authorList>
    </citation>
    <scope>NUCLEOTIDE SEQUENCE [LARGE SCALE GENOMIC DNA]</scope>
    <source>
        <strain evidence="2 3">CIRM-BRFM 2984</strain>
    </source>
</reference>
<organism evidence="2 3">
    <name type="scientific">Favolaschia claudopus</name>
    <dbReference type="NCBI Taxonomy" id="2862362"/>
    <lineage>
        <taxon>Eukaryota</taxon>
        <taxon>Fungi</taxon>
        <taxon>Dikarya</taxon>
        <taxon>Basidiomycota</taxon>
        <taxon>Agaricomycotina</taxon>
        <taxon>Agaricomycetes</taxon>
        <taxon>Agaricomycetidae</taxon>
        <taxon>Agaricales</taxon>
        <taxon>Marasmiineae</taxon>
        <taxon>Mycenaceae</taxon>
        <taxon>Favolaschia</taxon>
    </lineage>
</organism>
<protein>
    <submittedName>
        <fullName evidence="2">Uncharacterized protein</fullName>
    </submittedName>
</protein>
<accession>A0AAV9ZSE5</accession>